<dbReference type="InterPro" id="IPR002772">
    <property type="entry name" value="Glyco_hydro_3_C"/>
</dbReference>
<evidence type="ECO:0000256" key="10">
    <source>
        <dbReference type="ARBA" id="ARBA00024574"/>
    </source>
</evidence>
<dbReference type="Pfam" id="PF07691">
    <property type="entry name" value="PA14"/>
    <property type="match status" value="1"/>
</dbReference>
<dbReference type="AlphaFoldDB" id="A0A9P4HWM0"/>
<dbReference type="Pfam" id="PF01915">
    <property type="entry name" value="Glyco_hydro_3_C"/>
    <property type="match status" value="1"/>
</dbReference>
<dbReference type="SUPFAM" id="SSF52279">
    <property type="entry name" value="Beta-D-glucan exohydrolase, C-terminal domain"/>
    <property type="match status" value="1"/>
</dbReference>
<dbReference type="Proteomes" id="UP000799776">
    <property type="component" value="Unassembled WGS sequence"/>
</dbReference>
<evidence type="ECO:0000256" key="4">
    <source>
        <dbReference type="ARBA" id="ARBA00022729"/>
    </source>
</evidence>
<feature type="chain" id="PRO_5040284420" description="xylan 1,4-beta-xylosidase" evidence="12">
    <location>
        <begin position="23"/>
        <end position="946"/>
    </location>
</feature>
<dbReference type="InterPro" id="IPR044993">
    <property type="entry name" value="BXL"/>
</dbReference>
<proteinExistence type="inferred from homology"/>
<dbReference type="SMART" id="SM01217">
    <property type="entry name" value="Fn3_like"/>
    <property type="match status" value="1"/>
</dbReference>
<dbReference type="InterPro" id="IPR036962">
    <property type="entry name" value="Glyco_hydro_3_N_sf"/>
</dbReference>
<dbReference type="GO" id="GO:0009044">
    <property type="term" value="F:xylan 1,4-beta-xylosidase activity"/>
    <property type="evidence" value="ECO:0007669"/>
    <property type="project" value="UniProtKB-EC"/>
</dbReference>
<dbReference type="OrthoDB" id="2123594at2759"/>
<dbReference type="Pfam" id="PF14310">
    <property type="entry name" value="Fn3-like"/>
    <property type="match status" value="1"/>
</dbReference>
<dbReference type="SUPFAM" id="SSF56988">
    <property type="entry name" value="Anthrax protective antigen"/>
    <property type="match status" value="1"/>
</dbReference>
<comment type="catalytic activity">
    <reaction evidence="10">
        <text>Hydrolysis of (1-&gt;4)-beta-D-xylans, to remove successive D-xylose residues from the non-reducing termini.</text>
        <dbReference type="EC" id="3.2.1.37"/>
    </reaction>
</comment>
<dbReference type="Gene3D" id="3.20.20.300">
    <property type="entry name" value="Glycoside hydrolase, family 3, N-terminal domain"/>
    <property type="match status" value="1"/>
</dbReference>
<dbReference type="Gene3D" id="2.60.40.10">
    <property type="entry name" value="Immunoglobulins"/>
    <property type="match status" value="1"/>
</dbReference>
<organism evidence="14 15">
    <name type="scientific">Saccharata proteae CBS 121410</name>
    <dbReference type="NCBI Taxonomy" id="1314787"/>
    <lineage>
        <taxon>Eukaryota</taxon>
        <taxon>Fungi</taxon>
        <taxon>Dikarya</taxon>
        <taxon>Ascomycota</taxon>
        <taxon>Pezizomycotina</taxon>
        <taxon>Dothideomycetes</taxon>
        <taxon>Dothideomycetes incertae sedis</taxon>
        <taxon>Botryosphaeriales</taxon>
        <taxon>Saccharataceae</taxon>
        <taxon>Saccharata</taxon>
    </lineage>
</organism>
<dbReference type="Gene3D" id="3.40.50.1700">
    <property type="entry name" value="Glycoside hydrolase family 3 C-terminal domain"/>
    <property type="match status" value="2"/>
</dbReference>
<protein>
    <recommendedName>
        <fullName evidence="11">xylan 1,4-beta-xylosidase</fullName>
        <ecNumber evidence="11">3.2.1.37</ecNumber>
    </recommendedName>
</protein>
<evidence type="ECO:0000256" key="7">
    <source>
        <dbReference type="ARBA" id="ARBA00023277"/>
    </source>
</evidence>
<dbReference type="PROSITE" id="PS51820">
    <property type="entry name" value="PA14"/>
    <property type="match status" value="1"/>
</dbReference>
<keyword evidence="5 14" id="KW-0378">Hydrolase</keyword>
<evidence type="ECO:0000256" key="2">
    <source>
        <dbReference type="ARBA" id="ARBA00005336"/>
    </source>
</evidence>
<dbReference type="InterPro" id="IPR017853">
    <property type="entry name" value="GH"/>
</dbReference>
<feature type="signal peptide" evidence="12">
    <location>
        <begin position="1"/>
        <end position="22"/>
    </location>
</feature>
<comment type="caution">
    <text evidence="14">The sequence shown here is derived from an EMBL/GenBank/DDBJ whole genome shotgun (WGS) entry which is preliminary data.</text>
</comment>
<comment type="pathway">
    <text evidence="1">Glycan degradation; xylan degradation.</text>
</comment>
<dbReference type="GO" id="GO:0031222">
    <property type="term" value="P:arabinan catabolic process"/>
    <property type="evidence" value="ECO:0007669"/>
    <property type="project" value="TreeGrafter"/>
</dbReference>
<sequence length="946" mass="102890">MIPIHLLYFIVTACPVANIVSAATPSSTAKSNVTIDKTAFLDSLVNEMTVPELVLQLHLTFGDSIVGPSSRNELYDSTMQLAPSAGIGIIHDWYPTNSTQHNSLQRLNSEKSRLKVPFMHLGECLHGVGSFKQSMFPQSLGMAASFDTHLVHRVGRAIGAEARSIGIHACLAPVLDLGKDPRWGRTQEAWGEDKVLTSHMGVSYASGLSKNSSWSDPDAVVPVMKHFAAHGAPQAGLNAAPWMGRGNREVLEELLLPFKAVVELGGVRGVLMAYNEVDDVPAHVHPMLYQALSDWGFDGFVTADDTGLQMLRERHKVSSSDADTIQQWFNAGGMIQYYDFPLEIYLNTTVELVANGTVPLSTLRSHVRKILGVKYDLGLFENPYIPEEIDPAALTAENVPLTLEAAQRSIVLLKNSNSTLPLRPSDQNIRKIALIGPFGDILNFGDYSGQFGAYPVANSTTVHQAAREHLAETESSVELLSSWGANTWLYNAQYPIPGYLLSTNSTDGGLLATYYADTNFSVPLVQRIEVPVLDWGLYPPPGLPSNNFSVVWEGTLASPVDDDVEIDGWLGVACSVNTTARLYVDDVLLVESALSTSGTILSNIEGTAYTAVNSTIAPPGAAAFTFRSGARHRIRVEYRAWNTWVKMENESSLNAEVLLFWNLVDRDDSVGKAVHAANQSDIVVLAVGANWNSDGEGGDRATLGLSPHQTALADAIFALDKPVVLVLQGGRPFAIPDYYDRAAAVLNAFFPGQMGGQAITDVLFGDFNPGGRVPLSVPRHVGQLPVFYDYRYTAHAVSYTDLSDAFPYYPFGYGLSYTMFSVSGFSANSTSGGDEEMIFRPGDTIEFSVDVENTGMMEGSYVAQVYLLQRVSAVTQPVKQLAAFSRVYLGVGESARVILTLDVDRYLPILNREYQWELEGGDYTFALLEHGGYDADTGVNITMTCA</sequence>
<dbReference type="InterPro" id="IPR036881">
    <property type="entry name" value="Glyco_hydro_3_C_sf"/>
</dbReference>
<evidence type="ECO:0000256" key="6">
    <source>
        <dbReference type="ARBA" id="ARBA00023180"/>
    </source>
</evidence>
<keyword evidence="15" id="KW-1185">Reference proteome</keyword>
<dbReference type="PANTHER" id="PTHR42721:SF3">
    <property type="entry name" value="BETA-D-XYLOSIDASE 5-RELATED"/>
    <property type="match status" value="1"/>
</dbReference>
<dbReference type="GO" id="GO:0046556">
    <property type="term" value="F:alpha-L-arabinofuranosidase activity"/>
    <property type="evidence" value="ECO:0007669"/>
    <property type="project" value="TreeGrafter"/>
</dbReference>
<evidence type="ECO:0000256" key="1">
    <source>
        <dbReference type="ARBA" id="ARBA00004851"/>
    </source>
</evidence>
<dbReference type="GO" id="GO:0045493">
    <property type="term" value="P:xylan catabolic process"/>
    <property type="evidence" value="ECO:0007669"/>
    <property type="project" value="UniProtKB-KW"/>
</dbReference>
<dbReference type="PANTHER" id="PTHR42721">
    <property type="entry name" value="SUGAR HYDROLASE-RELATED"/>
    <property type="match status" value="1"/>
</dbReference>
<evidence type="ECO:0000256" key="11">
    <source>
        <dbReference type="ARBA" id="ARBA00026107"/>
    </source>
</evidence>
<keyword evidence="9" id="KW-0624">Polysaccharide degradation</keyword>
<evidence type="ECO:0000256" key="12">
    <source>
        <dbReference type="SAM" id="SignalP"/>
    </source>
</evidence>
<evidence type="ECO:0000259" key="13">
    <source>
        <dbReference type="PROSITE" id="PS51820"/>
    </source>
</evidence>
<dbReference type="InterPro" id="IPR011658">
    <property type="entry name" value="PA14_dom"/>
</dbReference>
<dbReference type="InterPro" id="IPR026891">
    <property type="entry name" value="Fn3-like"/>
</dbReference>
<dbReference type="InterPro" id="IPR013783">
    <property type="entry name" value="Ig-like_fold"/>
</dbReference>
<reference evidence="14" key="1">
    <citation type="journal article" date="2020" name="Stud. Mycol.">
        <title>101 Dothideomycetes genomes: a test case for predicting lifestyles and emergence of pathogens.</title>
        <authorList>
            <person name="Haridas S."/>
            <person name="Albert R."/>
            <person name="Binder M."/>
            <person name="Bloem J."/>
            <person name="Labutti K."/>
            <person name="Salamov A."/>
            <person name="Andreopoulos B."/>
            <person name="Baker S."/>
            <person name="Barry K."/>
            <person name="Bills G."/>
            <person name="Bluhm B."/>
            <person name="Cannon C."/>
            <person name="Castanera R."/>
            <person name="Culley D."/>
            <person name="Daum C."/>
            <person name="Ezra D."/>
            <person name="Gonzalez J."/>
            <person name="Henrissat B."/>
            <person name="Kuo A."/>
            <person name="Liang C."/>
            <person name="Lipzen A."/>
            <person name="Lutzoni F."/>
            <person name="Magnuson J."/>
            <person name="Mondo S."/>
            <person name="Nolan M."/>
            <person name="Ohm R."/>
            <person name="Pangilinan J."/>
            <person name="Park H.-J."/>
            <person name="Ramirez L."/>
            <person name="Alfaro M."/>
            <person name="Sun H."/>
            <person name="Tritt A."/>
            <person name="Yoshinaga Y."/>
            <person name="Zwiers L.-H."/>
            <person name="Turgeon B."/>
            <person name="Goodwin S."/>
            <person name="Spatafora J."/>
            <person name="Crous P."/>
            <person name="Grigoriev I."/>
        </authorList>
    </citation>
    <scope>NUCLEOTIDE SEQUENCE</scope>
    <source>
        <strain evidence="14">CBS 121410</strain>
    </source>
</reference>
<keyword evidence="7" id="KW-0119">Carbohydrate metabolism</keyword>
<keyword evidence="6" id="KW-0325">Glycoprotein</keyword>
<keyword evidence="8" id="KW-0326">Glycosidase</keyword>
<dbReference type="PRINTS" id="PR00133">
    <property type="entry name" value="GLHYDRLASE3"/>
</dbReference>
<evidence type="ECO:0000256" key="8">
    <source>
        <dbReference type="ARBA" id="ARBA00023295"/>
    </source>
</evidence>
<comment type="similarity">
    <text evidence="2">Belongs to the glycosyl hydrolase 3 family.</text>
</comment>
<dbReference type="SUPFAM" id="SSF51445">
    <property type="entry name" value="(Trans)glycosidases"/>
    <property type="match status" value="1"/>
</dbReference>
<gene>
    <name evidence="14" type="ORF">K490DRAFT_40629</name>
</gene>
<keyword evidence="3" id="KW-0858">Xylan degradation</keyword>
<accession>A0A9P4HWM0</accession>
<evidence type="ECO:0000256" key="3">
    <source>
        <dbReference type="ARBA" id="ARBA00022651"/>
    </source>
</evidence>
<keyword evidence="4 12" id="KW-0732">Signal</keyword>
<evidence type="ECO:0000256" key="9">
    <source>
        <dbReference type="ARBA" id="ARBA00023326"/>
    </source>
</evidence>
<feature type="domain" description="PA14" evidence="13">
    <location>
        <begin position="505"/>
        <end position="676"/>
    </location>
</feature>
<evidence type="ECO:0000313" key="15">
    <source>
        <dbReference type="Proteomes" id="UP000799776"/>
    </source>
</evidence>
<evidence type="ECO:0000313" key="14">
    <source>
        <dbReference type="EMBL" id="KAF2087806.1"/>
    </source>
</evidence>
<dbReference type="Pfam" id="PF00933">
    <property type="entry name" value="Glyco_hydro_3"/>
    <property type="match status" value="1"/>
</dbReference>
<dbReference type="EC" id="3.2.1.37" evidence="11"/>
<dbReference type="EMBL" id="ML978718">
    <property type="protein sequence ID" value="KAF2087806.1"/>
    <property type="molecule type" value="Genomic_DNA"/>
</dbReference>
<dbReference type="InterPro" id="IPR037524">
    <property type="entry name" value="PA14/GLEYA"/>
</dbReference>
<evidence type="ECO:0000256" key="5">
    <source>
        <dbReference type="ARBA" id="ARBA00022801"/>
    </source>
</evidence>
<dbReference type="InterPro" id="IPR001764">
    <property type="entry name" value="Glyco_hydro_3_N"/>
</dbReference>
<name>A0A9P4HWM0_9PEZI</name>